<feature type="transmembrane region" description="Helical" evidence="5">
    <location>
        <begin position="110"/>
        <end position="132"/>
    </location>
</feature>
<dbReference type="InterPro" id="IPR050579">
    <property type="entry name" value="PMP-22/EMP/MP20-like"/>
</dbReference>
<reference evidence="6" key="1">
    <citation type="submission" date="2021-02" db="EMBL/GenBank/DDBJ databases">
        <authorList>
            <person name="Nowell W R."/>
        </authorList>
    </citation>
    <scope>NUCLEOTIDE SEQUENCE</scope>
</reference>
<dbReference type="GO" id="GO:0005886">
    <property type="term" value="C:plasma membrane"/>
    <property type="evidence" value="ECO:0007669"/>
    <property type="project" value="TreeGrafter"/>
</dbReference>
<dbReference type="Pfam" id="PF00822">
    <property type="entry name" value="PMP22_Claudin"/>
    <property type="match status" value="1"/>
</dbReference>
<dbReference type="Proteomes" id="UP000663881">
    <property type="component" value="Unassembled WGS sequence"/>
</dbReference>
<feature type="transmembrane region" description="Helical" evidence="5">
    <location>
        <begin position="294"/>
        <end position="318"/>
    </location>
</feature>
<evidence type="ECO:0000256" key="4">
    <source>
        <dbReference type="ARBA" id="ARBA00023136"/>
    </source>
</evidence>
<gene>
    <name evidence="7" type="ORF">OKA104_LOCUS15303</name>
    <name evidence="6" type="ORF">VCS650_LOCUS26571</name>
</gene>
<keyword evidence="2 5" id="KW-0812">Transmembrane</keyword>
<evidence type="ECO:0000256" key="2">
    <source>
        <dbReference type="ARBA" id="ARBA00022692"/>
    </source>
</evidence>
<comment type="caution">
    <text evidence="6">The sequence shown here is derived from an EMBL/GenBank/DDBJ whole genome shotgun (WGS) entry which is preliminary data.</text>
</comment>
<comment type="subcellular location">
    <subcellularLocation>
        <location evidence="1">Membrane</location>
        <topology evidence="1">Multi-pass membrane protein</topology>
    </subcellularLocation>
</comment>
<dbReference type="InterPro" id="IPR004031">
    <property type="entry name" value="PMP22/EMP/MP20/Claudin"/>
</dbReference>
<dbReference type="AlphaFoldDB" id="A0A814XMF6"/>
<organism evidence="6 8">
    <name type="scientific">Adineta steineri</name>
    <dbReference type="NCBI Taxonomy" id="433720"/>
    <lineage>
        <taxon>Eukaryota</taxon>
        <taxon>Metazoa</taxon>
        <taxon>Spiralia</taxon>
        <taxon>Gnathifera</taxon>
        <taxon>Rotifera</taxon>
        <taxon>Eurotatoria</taxon>
        <taxon>Bdelloidea</taxon>
        <taxon>Adinetida</taxon>
        <taxon>Adinetidae</taxon>
        <taxon>Adineta</taxon>
    </lineage>
</organism>
<evidence type="ECO:0000256" key="1">
    <source>
        <dbReference type="ARBA" id="ARBA00004141"/>
    </source>
</evidence>
<feature type="transmembrane region" description="Helical" evidence="5">
    <location>
        <begin position="76"/>
        <end position="98"/>
    </location>
</feature>
<dbReference type="EMBL" id="CAJNON010000359">
    <property type="protein sequence ID" value="CAF1218326.1"/>
    <property type="molecule type" value="Genomic_DNA"/>
</dbReference>
<protein>
    <submittedName>
        <fullName evidence="6">Uncharacterized protein</fullName>
    </submittedName>
</protein>
<keyword evidence="4 5" id="KW-0472">Membrane</keyword>
<evidence type="ECO:0000256" key="5">
    <source>
        <dbReference type="SAM" id="Phobius"/>
    </source>
</evidence>
<evidence type="ECO:0000256" key="3">
    <source>
        <dbReference type="ARBA" id="ARBA00022989"/>
    </source>
</evidence>
<name>A0A814XMF6_9BILA</name>
<accession>A0A814XMF6</accession>
<keyword evidence="3 5" id="KW-1133">Transmembrane helix</keyword>
<evidence type="ECO:0000313" key="7">
    <source>
        <dbReference type="EMBL" id="CAF3744364.1"/>
    </source>
</evidence>
<sequence length="366" mass="40530">MSTAYQVFSWLSYIIGLFSFVFAIYVIPSNYWLEENFKSGLIVTSTQAGLWKWCSYKVLTELSCDSLTKLDSRFRAPQALCVLGALVINLVAIAIGIFSNLSNDIRLKNWKIKVGVVLLYLIASLFTIVGILDYLKLFLSRQIDSHFHLSISIGYSFIFMVCAGFLTGLCAVLYGITVGYNFEKKEINRLVSVLMMAAGTFAVITAFISVISPIWLKYVSSTTGEVSTASLWEYCVKNRATGERKCSKIVDVLLNGQKFRSVQNLAIASLVFLILSVFMSILTNFIFKQKLIIRVIVLCGLVTSGLLICATFFQYLIVLFHTTPEKTPQLQSDYGLSIMIFMATASGVAGVIQSIVLGCQMASASI</sequence>
<dbReference type="EMBL" id="CAJOAY010000838">
    <property type="protein sequence ID" value="CAF3744364.1"/>
    <property type="molecule type" value="Genomic_DNA"/>
</dbReference>
<evidence type="ECO:0000313" key="6">
    <source>
        <dbReference type="EMBL" id="CAF1218326.1"/>
    </source>
</evidence>
<dbReference type="Proteomes" id="UP000663891">
    <property type="component" value="Unassembled WGS sequence"/>
</dbReference>
<evidence type="ECO:0000313" key="8">
    <source>
        <dbReference type="Proteomes" id="UP000663891"/>
    </source>
</evidence>
<feature type="transmembrane region" description="Helical" evidence="5">
    <location>
        <begin position="265"/>
        <end position="287"/>
    </location>
</feature>
<feature type="transmembrane region" description="Helical" evidence="5">
    <location>
        <begin position="338"/>
        <end position="359"/>
    </location>
</feature>
<dbReference type="Gene3D" id="1.20.140.150">
    <property type="match status" value="2"/>
</dbReference>
<feature type="transmembrane region" description="Helical" evidence="5">
    <location>
        <begin position="152"/>
        <end position="178"/>
    </location>
</feature>
<proteinExistence type="predicted"/>
<dbReference type="PANTHER" id="PTHR10671">
    <property type="entry name" value="EPITHELIAL MEMBRANE PROTEIN-RELATED"/>
    <property type="match status" value="1"/>
</dbReference>
<dbReference type="PANTHER" id="PTHR10671:SF108">
    <property type="entry name" value="CLAUDIN FAMILY PROTEIN-RELATED"/>
    <property type="match status" value="1"/>
</dbReference>
<feature type="transmembrane region" description="Helical" evidence="5">
    <location>
        <begin position="7"/>
        <end position="27"/>
    </location>
</feature>
<feature type="transmembrane region" description="Helical" evidence="5">
    <location>
        <begin position="190"/>
        <end position="216"/>
    </location>
</feature>